<feature type="transmembrane region" description="Helical" evidence="7">
    <location>
        <begin position="345"/>
        <end position="368"/>
    </location>
</feature>
<accession>A0A934KHT1</accession>
<dbReference type="PANTHER" id="PTHR30250">
    <property type="entry name" value="PST FAMILY PREDICTED COLANIC ACID TRANSPORTER"/>
    <property type="match status" value="1"/>
</dbReference>
<evidence type="ECO:0000313" key="9">
    <source>
        <dbReference type="Proteomes" id="UP000614410"/>
    </source>
</evidence>
<name>A0A934KHT1_9BACT</name>
<dbReference type="GO" id="GO:0005886">
    <property type="term" value="C:plasma membrane"/>
    <property type="evidence" value="ECO:0007669"/>
    <property type="project" value="UniProtKB-SubCell"/>
</dbReference>
<keyword evidence="4 7" id="KW-1133">Transmembrane helix</keyword>
<dbReference type="EMBL" id="JAEKNN010000027">
    <property type="protein sequence ID" value="MBJ7609031.1"/>
    <property type="molecule type" value="Genomic_DNA"/>
</dbReference>
<feature type="transmembrane region" description="Helical" evidence="7">
    <location>
        <begin position="190"/>
        <end position="211"/>
    </location>
</feature>
<evidence type="ECO:0000256" key="4">
    <source>
        <dbReference type="ARBA" id="ARBA00022989"/>
    </source>
</evidence>
<feature type="transmembrane region" description="Helical" evidence="7">
    <location>
        <begin position="231"/>
        <end position="250"/>
    </location>
</feature>
<dbReference type="AlphaFoldDB" id="A0A934KHT1"/>
<sequence>MPTLQEEPSPPDASGTVTPDSTSGLGSRALRFTVLILVARIVSRLLALVAVVAIGNALGDSGFGQMQTAITYTALVGAITDIGFTALYVREGAREPGQLPRYFNNVASIKLFLIAISLPLLAACLWFSGIESLLLPAFALLILSGYSLLLRSSLYALQRLNFEIAEIVPETAVILVLALIGSRIHAGPGYFLWAYAASSGFATVYFVTVLLSKRIVRPRWQLETDLFSRWVRAGIPLAITYVLTTVYFKLDVPILQHYRSYAEVGWYTFAYRPFEALLFIPGTLRTVMFPVLAIYYRNAPNRVLASAEKFFKGLAVIGLPITVGLFLLAPQYIALISNQFPESGAALRILALAIVFMFVDNTFAAVLNAIDRQKLFAYVALSGLVLNLGLNIVLIPRFGYIGASWATVVTEVGLVAVGWLTLRHVLGPLRVVRLCWKPLVAGLVMGAFVVVSNPHGRSAVLLVSALAAVIYALMLYILRAADDEEQSIIRRALRPRTARAAPPV</sequence>
<feature type="transmembrane region" description="Helical" evidence="7">
    <location>
        <begin position="458"/>
        <end position="478"/>
    </location>
</feature>
<feature type="region of interest" description="Disordered" evidence="6">
    <location>
        <begin position="1"/>
        <end position="23"/>
    </location>
</feature>
<organism evidence="8 9">
    <name type="scientific">Candidatus Amunia macphersoniae</name>
    <dbReference type="NCBI Taxonomy" id="3127014"/>
    <lineage>
        <taxon>Bacteria</taxon>
        <taxon>Bacillati</taxon>
        <taxon>Candidatus Dormiibacterota</taxon>
        <taxon>Candidatus Dormibacteria</taxon>
        <taxon>Candidatus Aeolococcales</taxon>
        <taxon>Candidatus Aeolococcaceae</taxon>
        <taxon>Candidatus Amunia</taxon>
    </lineage>
</organism>
<dbReference type="InterPro" id="IPR002797">
    <property type="entry name" value="Polysacc_synth"/>
</dbReference>
<evidence type="ECO:0000256" key="5">
    <source>
        <dbReference type="ARBA" id="ARBA00023136"/>
    </source>
</evidence>
<keyword evidence="3 7" id="KW-0812">Transmembrane</keyword>
<evidence type="ECO:0000256" key="6">
    <source>
        <dbReference type="SAM" id="MobiDB-lite"/>
    </source>
</evidence>
<keyword evidence="5 7" id="KW-0472">Membrane</keyword>
<dbReference type="Pfam" id="PF01943">
    <property type="entry name" value="Polysacc_synt"/>
    <property type="match status" value="1"/>
</dbReference>
<evidence type="ECO:0000256" key="3">
    <source>
        <dbReference type="ARBA" id="ARBA00022692"/>
    </source>
</evidence>
<feature type="transmembrane region" description="Helical" evidence="7">
    <location>
        <begin position="109"/>
        <end position="128"/>
    </location>
</feature>
<feature type="transmembrane region" description="Helical" evidence="7">
    <location>
        <begin position="276"/>
        <end position="298"/>
    </location>
</feature>
<feature type="transmembrane region" description="Helical" evidence="7">
    <location>
        <begin position="134"/>
        <end position="157"/>
    </location>
</feature>
<feature type="transmembrane region" description="Helical" evidence="7">
    <location>
        <begin position="400"/>
        <end position="422"/>
    </location>
</feature>
<gene>
    <name evidence="8" type="ORF">JF887_06325</name>
</gene>
<dbReference type="Proteomes" id="UP000614410">
    <property type="component" value="Unassembled WGS sequence"/>
</dbReference>
<protein>
    <submittedName>
        <fullName evidence="8">Flippase</fullName>
    </submittedName>
</protein>
<reference evidence="8 9" key="1">
    <citation type="submission" date="2020-10" db="EMBL/GenBank/DDBJ databases">
        <title>Ca. Dormibacterota MAGs.</title>
        <authorList>
            <person name="Montgomery K."/>
        </authorList>
    </citation>
    <scope>NUCLEOTIDE SEQUENCE [LARGE SCALE GENOMIC DNA]</scope>
    <source>
        <strain evidence="8">Mitchell_Peninsula_5</strain>
    </source>
</reference>
<comment type="subcellular location">
    <subcellularLocation>
        <location evidence="1">Cell membrane</location>
        <topology evidence="1">Multi-pass membrane protein</topology>
    </subcellularLocation>
</comment>
<feature type="transmembrane region" description="Helical" evidence="7">
    <location>
        <begin position="164"/>
        <end position="184"/>
    </location>
</feature>
<dbReference type="InterPro" id="IPR050833">
    <property type="entry name" value="Poly_Biosynth_Transport"/>
</dbReference>
<keyword evidence="2" id="KW-1003">Cell membrane</keyword>
<feature type="transmembrane region" description="Helical" evidence="7">
    <location>
        <begin position="375"/>
        <end position="394"/>
    </location>
</feature>
<dbReference type="CDD" id="cd13128">
    <property type="entry name" value="MATE_Wzx_like"/>
    <property type="match status" value="1"/>
</dbReference>
<feature type="transmembrane region" description="Helical" evidence="7">
    <location>
        <begin position="32"/>
        <end position="57"/>
    </location>
</feature>
<feature type="transmembrane region" description="Helical" evidence="7">
    <location>
        <begin position="310"/>
        <end position="333"/>
    </location>
</feature>
<evidence type="ECO:0000256" key="7">
    <source>
        <dbReference type="SAM" id="Phobius"/>
    </source>
</evidence>
<evidence type="ECO:0000256" key="1">
    <source>
        <dbReference type="ARBA" id="ARBA00004651"/>
    </source>
</evidence>
<proteinExistence type="predicted"/>
<feature type="transmembrane region" description="Helical" evidence="7">
    <location>
        <begin position="69"/>
        <end position="89"/>
    </location>
</feature>
<evidence type="ECO:0000313" key="8">
    <source>
        <dbReference type="EMBL" id="MBJ7609031.1"/>
    </source>
</evidence>
<evidence type="ECO:0000256" key="2">
    <source>
        <dbReference type="ARBA" id="ARBA00022475"/>
    </source>
</evidence>
<dbReference type="PANTHER" id="PTHR30250:SF11">
    <property type="entry name" value="O-ANTIGEN TRANSPORTER-RELATED"/>
    <property type="match status" value="1"/>
</dbReference>
<comment type="caution">
    <text evidence="8">The sequence shown here is derived from an EMBL/GenBank/DDBJ whole genome shotgun (WGS) entry which is preliminary data.</text>
</comment>
<feature type="transmembrane region" description="Helical" evidence="7">
    <location>
        <begin position="434"/>
        <end position="452"/>
    </location>
</feature>